<sequence>MTSRVTLVSPATSPSLRQARFDDGASVDDVGAARARAAAGSLPSAAAVVLSPSVRCRETAEALGLAGAPAPELAALDVGHWRGRTLDEVGAAEPEAVGRWLTDPGWAAHGGESVRDLCGRIGRWLDTAGGVDGRTVAVVEPEVVRAAVVHVLGLPAASFWRLDVAPLTATELSGRAGRWNLRLGRPLTAQDADRCLAPDQAAGSR</sequence>
<name>A0A117Q152_9ACTN</name>
<dbReference type="SUPFAM" id="SSF53254">
    <property type="entry name" value="Phosphoglycerate mutase-like"/>
    <property type="match status" value="1"/>
</dbReference>
<gene>
    <name evidence="1" type="ORF">AQI95_25455</name>
</gene>
<evidence type="ECO:0000313" key="1">
    <source>
        <dbReference type="EMBL" id="KUN02877.1"/>
    </source>
</evidence>
<dbReference type="InterPro" id="IPR013078">
    <property type="entry name" value="His_Pase_superF_clade-1"/>
</dbReference>
<accession>A0A117Q152</accession>
<dbReference type="STRING" id="67386.AQI95_25455"/>
<dbReference type="InterPro" id="IPR029033">
    <property type="entry name" value="His_PPase_superfam"/>
</dbReference>
<comment type="caution">
    <text evidence="1">The sequence shown here is derived from an EMBL/GenBank/DDBJ whole genome shotgun (WGS) entry which is preliminary data.</text>
</comment>
<evidence type="ECO:0000313" key="2">
    <source>
        <dbReference type="Proteomes" id="UP000053127"/>
    </source>
</evidence>
<organism evidence="1 2">
    <name type="scientific">Streptomyces yokosukanensis</name>
    <dbReference type="NCBI Taxonomy" id="67386"/>
    <lineage>
        <taxon>Bacteria</taxon>
        <taxon>Bacillati</taxon>
        <taxon>Actinomycetota</taxon>
        <taxon>Actinomycetes</taxon>
        <taxon>Kitasatosporales</taxon>
        <taxon>Streptomycetaceae</taxon>
        <taxon>Streptomyces</taxon>
    </lineage>
</organism>
<dbReference type="Proteomes" id="UP000053127">
    <property type="component" value="Unassembled WGS sequence"/>
</dbReference>
<dbReference type="OrthoDB" id="7502553at2"/>
<protein>
    <submittedName>
        <fullName evidence="1">Phosphoglycerate mutase</fullName>
    </submittedName>
</protein>
<reference evidence="1 2" key="1">
    <citation type="submission" date="2015-10" db="EMBL/GenBank/DDBJ databases">
        <title>Draft genome sequence of Streptomyces yokosukanensis DSM 40224, type strain for the species Streptomyces yokosukanensis.</title>
        <authorList>
            <person name="Ruckert C."/>
            <person name="Winkler A."/>
            <person name="Kalinowski J."/>
            <person name="Kampfer P."/>
            <person name="Glaeser S."/>
        </authorList>
    </citation>
    <scope>NUCLEOTIDE SEQUENCE [LARGE SCALE GENOMIC DNA]</scope>
    <source>
        <strain evidence="1 2">DSM 40224</strain>
    </source>
</reference>
<dbReference type="Pfam" id="PF00300">
    <property type="entry name" value="His_Phos_1"/>
    <property type="match status" value="1"/>
</dbReference>
<dbReference type="RefSeq" id="WP_067128205.1">
    <property type="nucleotide sequence ID" value="NZ_JBFACD010000032.1"/>
</dbReference>
<keyword evidence="2" id="KW-1185">Reference proteome</keyword>
<dbReference type="Gene3D" id="3.40.50.1240">
    <property type="entry name" value="Phosphoglycerate mutase-like"/>
    <property type="match status" value="1"/>
</dbReference>
<dbReference type="AlphaFoldDB" id="A0A117Q152"/>
<dbReference type="EMBL" id="LMWN01000036">
    <property type="protein sequence ID" value="KUN02877.1"/>
    <property type="molecule type" value="Genomic_DNA"/>
</dbReference>
<proteinExistence type="predicted"/>